<accession>A0ABU4HMV7</accession>
<keyword evidence="6" id="KW-1185">Reference proteome</keyword>
<dbReference type="InterPro" id="IPR036390">
    <property type="entry name" value="WH_DNA-bd_sf"/>
</dbReference>
<dbReference type="EMBL" id="JAWSTH010000020">
    <property type="protein sequence ID" value="MDW5594640.1"/>
    <property type="molecule type" value="Genomic_DNA"/>
</dbReference>
<dbReference type="SMART" id="SM00345">
    <property type="entry name" value="HTH_GNTR"/>
    <property type="match status" value="1"/>
</dbReference>
<dbReference type="SUPFAM" id="SSF46785">
    <property type="entry name" value="Winged helix' DNA-binding domain"/>
    <property type="match status" value="1"/>
</dbReference>
<sequence>MSAADRAYDHVKQRLLAGDYADGELLSEGAIAEQLGVSRTPVREALLQLQSEHLLTLYPKRGALVTPISAREISDLFDVRMLVERHAIQLADPAAVVPELERVVARQRELLAADDRPGFAVADRDFHRAWVAAAGNEILLDLYDRLRDRQHRVVAATVAADASRAHEILAEHVRIVIALRAGDRAAAERALVEHLDVARMHSGGATRRQPASSSASRSLR</sequence>
<dbReference type="Gene3D" id="1.10.10.10">
    <property type="entry name" value="Winged helix-like DNA-binding domain superfamily/Winged helix DNA-binding domain"/>
    <property type="match status" value="1"/>
</dbReference>
<dbReference type="InterPro" id="IPR036388">
    <property type="entry name" value="WH-like_DNA-bd_sf"/>
</dbReference>
<evidence type="ECO:0000259" key="4">
    <source>
        <dbReference type="PROSITE" id="PS50949"/>
    </source>
</evidence>
<dbReference type="RefSeq" id="WP_318596933.1">
    <property type="nucleotide sequence ID" value="NZ_JAWSTH010000020.1"/>
</dbReference>
<evidence type="ECO:0000256" key="3">
    <source>
        <dbReference type="ARBA" id="ARBA00023163"/>
    </source>
</evidence>
<dbReference type="SUPFAM" id="SSF48008">
    <property type="entry name" value="GntR ligand-binding domain-like"/>
    <property type="match status" value="1"/>
</dbReference>
<dbReference type="InterPro" id="IPR000524">
    <property type="entry name" value="Tscrpt_reg_HTH_GntR"/>
</dbReference>
<keyword evidence="2" id="KW-0238">DNA-binding</keyword>
<evidence type="ECO:0000256" key="1">
    <source>
        <dbReference type="ARBA" id="ARBA00023015"/>
    </source>
</evidence>
<protein>
    <submittedName>
        <fullName evidence="5">GntR family transcriptional regulator</fullName>
    </submittedName>
</protein>
<organism evidence="5 6">
    <name type="scientific">Conexibacter stalactiti</name>
    <dbReference type="NCBI Taxonomy" id="1940611"/>
    <lineage>
        <taxon>Bacteria</taxon>
        <taxon>Bacillati</taxon>
        <taxon>Actinomycetota</taxon>
        <taxon>Thermoleophilia</taxon>
        <taxon>Solirubrobacterales</taxon>
        <taxon>Conexibacteraceae</taxon>
        <taxon>Conexibacter</taxon>
    </lineage>
</organism>
<keyword evidence="1" id="KW-0805">Transcription regulation</keyword>
<dbReference type="InterPro" id="IPR008920">
    <property type="entry name" value="TF_FadR/GntR_C"/>
</dbReference>
<dbReference type="Gene3D" id="1.20.120.530">
    <property type="entry name" value="GntR ligand-binding domain-like"/>
    <property type="match status" value="1"/>
</dbReference>
<dbReference type="Pfam" id="PF07729">
    <property type="entry name" value="FCD"/>
    <property type="match status" value="1"/>
</dbReference>
<dbReference type="InterPro" id="IPR011711">
    <property type="entry name" value="GntR_C"/>
</dbReference>
<reference evidence="6" key="1">
    <citation type="submission" date="2023-07" db="EMBL/GenBank/DDBJ databases">
        <title>Conexibacter stalactiti sp. nov., isolated from stalactites in a lava cave and emended description of the genus Conexibacter.</title>
        <authorList>
            <person name="Lee S.D."/>
        </authorList>
    </citation>
    <scope>NUCLEOTIDE SEQUENCE [LARGE SCALE GENOMIC DNA]</scope>
    <source>
        <strain evidence="6">KCTC 39840</strain>
    </source>
</reference>
<dbReference type="PROSITE" id="PS50949">
    <property type="entry name" value="HTH_GNTR"/>
    <property type="match status" value="1"/>
</dbReference>
<evidence type="ECO:0000313" key="5">
    <source>
        <dbReference type="EMBL" id="MDW5594640.1"/>
    </source>
</evidence>
<dbReference type="PANTHER" id="PTHR43537">
    <property type="entry name" value="TRANSCRIPTIONAL REGULATOR, GNTR FAMILY"/>
    <property type="match status" value="1"/>
</dbReference>
<dbReference type="Proteomes" id="UP001284601">
    <property type="component" value="Unassembled WGS sequence"/>
</dbReference>
<reference evidence="5 6" key="2">
    <citation type="submission" date="2023-10" db="EMBL/GenBank/DDBJ databases">
        <authorList>
            <person name="Han X.F."/>
        </authorList>
    </citation>
    <scope>NUCLEOTIDE SEQUENCE [LARGE SCALE GENOMIC DNA]</scope>
    <source>
        <strain evidence="5 6">KCTC 39840</strain>
    </source>
</reference>
<dbReference type="CDD" id="cd07377">
    <property type="entry name" value="WHTH_GntR"/>
    <property type="match status" value="1"/>
</dbReference>
<comment type="caution">
    <text evidence="5">The sequence shown here is derived from an EMBL/GenBank/DDBJ whole genome shotgun (WGS) entry which is preliminary data.</text>
</comment>
<dbReference type="Pfam" id="PF00392">
    <property type="entry name" value="GntR"/>
    <property type="match status" value="1"/>
</dbReference>
<name>A0ABU4HMV7_9ACTN</name>
<dbReference type="SMART" id="SM00895">
    <property type="entry name" value="FCD"/>
    <property type="match status" value="1"/>
</dbReference>
<gene>
    <name evidence="5" type="ORF">R7226_09850</name>
</gene>
<keyword evidence="3" id="KW-0804">Transcription</keyword>
<dbReference type="PRINTS" id="PR00035">
    <property type="entry name" value="HTHGNTR"/>
</dbReference>
<evidence type="ECO:0000313" key="6">
    <source>
        <dbReference type="Proteomes" id="UP001284601"/>
    </source>
</evidence>
<proteinExistence type="predicted"/>
<evidence type="ECO:0000256" key="2">
    <source>
        <dbReference type="ARBA" id="ARBA00023125"/>
    </source>
</evidence>
<dbReference type="PANTHER" id="PTHR43537:SF24">
    <property type="entry name" value="GLUCONATE OPERON TRANSCRIPTIONAL REPRESSOR"/>
    <property type="match status" value="1"/>
</dbReference>
<feature type="domain" description="HTH gntR-type" evidence="4">
    <location>
        <begin position="1"/>
        <end position="68"/>
    </location>
</feature>